<feature type="transmembrane region" description="Helical" evidence="1">
    <location>
        <begin position="170"/>
        <end position="188"/>
    </location>
</feature>
<dbReference type="AlphaFoldDB" id="G5IMY3"/>
<proteinExistence type="predicted"/>
<accession>G5IMY3</accession>
<keyword evidence="3" id="KW-1185">Reference proteome</keyword>
<reference evidence="2 3" key="1">
    <citation type="submission" date="2011-08" db="EMBL/GenBank/DDBJ databases">
        <title>The Genome Sequence of Clostridium hathewayi WAL-18680.</title>
        <authorList>
            <consortium name="The Broad Institute Genome Sequencing Platform"/>
            <person name="Earl A."/>
            <person name="Ward D."/>
            <person name="Feldgarden M."/>
            <person name="Gevers D."/>
            <person name="Finegold S.M."/>
            <person name="Summanen P.H."/>
            <person name="Molitoris D.R."/>
            <person name="Song M."/>
            <person name="Daigneault M."/>
            <person name="Allen-Vercoe E."/>
            <person name="Young S.K."/>
            <person name="Zeng Q."/>
            <person name="Gargeya S."/>
            <person name="Fitzgerald M."/>
            <person name="Haas B."/>
            <person name="Abouelleil A."/>
            <person name="Alvarado L."/>
            <person name="Arachchi H.M."/>
            <person name="Berlin A."/>
            <person name="Brown A."/>
            <person name="Chapman S.B."/>
            <person name="Chen Z."/>
            <person name="Dunbar C."/>
            <person name="Freedman E."/>
            <person name="Gearin G."/>
            <person name="Gellesch M."/>
            <person name="Goldberg J."/>
            <person name="Griggs A."/>
            <person name="Gujja S."/>
            <person name="Heiman D."/>
            <person name="Howarth C."/>
            <person name="Larson L."/>
            <person name="Lui A."/>
            <person name="MacDonald P.J.P."/>
            <person name="Montmayeur A."/>
            <person name="Murphy C."/>
            <person name="Neiman D."/>
            <person name="Pearson M."/>
            <person name="Priest M."/>
            <person name="Roberts A."/>
            <person name="Saif S."/>
            <person name="Shea T."/>
            <person name="Shenoy N."/>
            <person name="Sisk P."/>
            <person name="Stolte C."/>
            <person name="Sykes S."/>
            <person name="Wortman J."/>
            <person name="Nusbaum C."/>
            <person name="Birren B."/>
        </authorList>
    </citation>
    <scope>NUCLEOTIDE SEQUENCE [LARGE SCALE GENOMIC DNA]</scope>
    <source>
        <strain evidence="2 3">WAL-18680</strain>
    </source>
</reference>
<evidence type="ECO:0000313" key="2">
    <source>
        <dbReference type="EMBL" id="EHI57166.1"/>
    </source>
</evidence>
<name>G5IMY3_9FIRM</name>
<evidence type="ECO:0000256" key="1">
    <source>
        <dbReference type="SAM" id="Phobius"/>
    </source>
</evidence>
<evidence type="ECO:0000313" key="3">
    <source>
        <dbReference type="Proteomes" id="UP000005384"/>
    </source>
</evidence>
<protein>
    <submittedName>
        <fullName evidence="2">Uncharacterized protein</fullName>
    </submittedName>
</protein>
<dbReference type="HOGENOM" id="CLU_1432766_0_0_9"/>
<feature type="transmembrane region" description="Helical" evidence="1">
    <location>
        <begin position="63"/>
        <end position="84"/>
    </location>
</feature>
<keyword evidence="1" id="KW-0812">Transmembrane</keyword>
<dbReference type="RefSeq" id="WP_006782849.1">
    <property type="nucleotide sequence ID" value="NZ_CP040506.1"/>
</dbReference>
<gene>
    <name evidence="2" type="ORF">HMPREF9473_04861</name>
</gene>
<comment type="caution">
    <text evidence="2">The sequence shown here is derived from an EMBL/GenBank/DDBJ whole genome shotgun (WGS) entry which is preliminary data.</text>
</comment>
<keyword evidence="1" id="KW-1133">Transmembrane helix</keyword>
<dbReference type="Proteomes" id="UP000005384">
    <property type="component" value="Unassembled WGS sequence"/>
</dbReference>
<feature type="transmembrane region" description="Helical" evidence="1">
    <location>
        <begin position="96"/>
        <end position="115"/>
    </location>
</feature>
<organism evidence="2 3">
    <name type="scientific">Hungatella hathewayi WAL-18680</name>
    <dbReference type="NCBI Taxonomy" id="742737"/>
    <lineage>
        <taxon>Bacteria</taxon>
        <taxon>Bacillati</taxon>
        <taxon>Bacillota</taxon>
        <taxon>Clostridia</taxon>
        <taxon>Lachnospirales</taxon>
        <taxon>Lachnospiraceae</taxon>
        <taxon>Hungatella</taxon>
    </lineage>
</organism>
<dbReference type="EMBL" id="ADLN01000124">
    <property type="protein sequence ID" value="EHI57166.1"/>
    <property type="molecule type" value="Genomic_DNA"/>
</dbReference>
<sequence>MINQNEDKAMQGYSVRYIRTCIEKNIDTYIMRFNNLPEHQFNWCAAFFGTTWGGYRLMYKYSFIYWAVEWLISTMMYAIVGGIGSKLFDVDTLYQLLMVTAIVLQIIFFVIRGVYADELYWKFLREKIDYVKSHNSSQEPYDIEADLMRYTGTSLGGVFLMYFGMDIANALYVSFVMVPFLAFVLLLLS</sequence>
<dbReference type="PATRIC" id="fig|742737.3.peg.4845"/>
<keyword evidence="1" id="KW-0472">Membrane</keyword>
<dbReference type="OrthoDB" id="6691119at2"/>